<feature type="transmembrane region" description="Helical" evidence="1">
    <location>
        <begin position="81"/>
        <end position="101"/>
    </location>
</feature>
<feature type="transmembrane region" description="Helical" evidence="1">
    <location>
        <begin position="131"/>
        <end position="152"/>
    </location>
</feature>
<evidence type="ECO:0000256" key="1">
    <source>
        <dbReference type="SAM" id="Phobius"/>
    </source>
</evidence>
<accession>A0A9E2S936</accession>
<dbReference type="RefSeq" id="WP_217791491.1">
    <property type="nucleotide sequence ID" value="NZ_JAHSPG010000008.1"/>
</dbReference>
<dbReference type="Proteomes" id="UP000812270">
    <property type="component" value="Unassembled WGS sequence"/>
</dbReference>
<dbReference type="Pfam" id="PF01757">
    <property type="entry name" value="Acyl_transf_3"/>
    <property type="match status" value="1"/>
</dbReference>
<organism evidence="3 4">
    <name type="scientific">Pinibacter aurantiacus</name>
    <dbReference type="NCBI Taxonomy" id="2851599"/>
    <lineage>
        <taxon>Bacteria</taxon>
        <taxon>Pseudomonadati</taxon>
        <taxon>Bacteroidota</taxon>
        <taxon>Chitinophagia</taxon>
        <taxon>Chitinophagales</taxon>
        <taxon>Chitinophagaceae</taxon>
        <taxon>Pinibacter</taxon>
    </lineage>
</organism>
<sequence length="381" mass="44147">METKYFKQLDGFRFLSIVAVMLAHFADFEVIYRIPFGFGVMFFFVLSSFLITRILLTSKNINETTGGNNFYSIKQFYIRRFLRIFPIYYLLIFAAFIINWYPCREIIVSLLTYTTNFKIAAGAKAGDFTHLWSLAVEEQFYIFFPFLVYFLNSKNVLKISIAFIVLGLLGRMSLYLYNSESAPFSAYNTISCLDSLGIGSVLAYLSLYKVDFLKNVIGNKKLFWGSIVVFLGFMIFSYSIFPAKEGTNFTSVVFMRFFFNVMSFWILGWAALFGYTGVMKLFLENRIVIYLGRISYGMYLYHFFVPGLLYRLFSFLKINTDILPSGTWTSSIGGILLYVIVTIIVSSISWYVIEKPMNGLKKYFDYNKKVVSNYSKKTINI</sequence>
<feature type="transmembrane region" description="Helical" evidence="1">
    <location>
        <begin position="184"/>
        <end position="210"/>
    </location>
</feature>
<dbReference type="AlphaFoldDB" id="A0A9E2S936"/>
<evidence type="ECO:0000313" key="4">
    <source>
        <dbReference type="Proteomes" id="UP000812270"/>
    </source>
</evidence>
<feature type="transmembrane region" description="Helical" evidence="1">
    <location>
        <begin position="222"/>
        <end position="241"/>
    </location>
</feature>
<feature type="transmembrane region" description="Helical" evidence="1">
    <location>
        <begin position="287"/>
        <end position="312"/>
    </location>
</feature>
<dbReference type="InterPro" id="IPR002656">
    <property type="entry name" value="Acyl_transf_3_dom"/>
</dbReference>
<feature type="transmembrane region" description="Helical" evidence="1">
    <location>
        <begin position="332"/>
        <end position="353"/>
    </location>
</feature>
<dbReference type="GO" id="GO:0009103">
    <property type="term" value="P:lipopolysaccharide biosynthetic process"/>
    <property type="evidence" value="ECO:0007669"/>
    <property type="project" value="TreeGrafter"/>
</dbReference>
<feature type="transmembrane region" description="Helical" evidence="1">
    <location>
        <begin position="38"/>
        <end position="56"/>
    </location>
</feature>
<dbReference type="InterPro" id="IPR050879">
    <property type="entry name" value="Acyltransferase_3"/>
</dbReference>
<keyword evidence="1" id="KW-0472">Membrane</keyword>
<protein>
    <submittedName>
        <fullName evidence="3">Acyltransferase</fullName>
    </submittedName>
</protein>
<keyword evidence="4" id="KW-1185">Reference proteome</keyword>
<feature type="transmembrane region" description="Helical" evidence="1">
    <location>
        <begin position="159"/>
        <end position="178"/>
    </location>
</feature>
<dbReference type="GO" id="GO:0016747">
    <property type="term" value="F:acyltransferase activity, transferring groups other than amino-acyl groups"/>
    <property type="evidence" value="ECO:0007669"/>
    <property type="project" value="InterPro"/>
</dbReference>
<name>A0A9E2S936_9BACT</name>
<feature type="transmembrane region" description="Helical" evidence="1">
    <location>
        <begin position="253"/>
        <end position="275"/>
    </location>
</feature>
<evidence type="ECO:0000313" key="3">
    <source>
        <dbReference type="EMBL" id="MBV4357837.1"/>
    </source>
</evidence>
<feature type="domain" description="Acyltransferase 3" evidence="2">
    <location>
        <begin position="7"/>
        <end position="348"/>
    </location>
</feature>
<keyword evidence="1" id="KW-1133">Transmembrane helix</keyword>
<dbReference type="PANTHER" id="PTHR23028:SF53">
    <property type="entry name" value="ACYL_TRANSF_3 DOMAIN-CONTAINING PROTEIN"/>
    <property type="match status" value="1"/>
</dbReference>
<keyword evidence="1" id="KW-0812">Transmembrane</keyword>
<keyword evidence="3" id="KW-0808">Transferase</keyword>
<dbReference type="PANTHER" id="PTHR23028">
    <property type="entry name" value="ACETYLTRANSFERASE"/>
    <property type="match status" value="1"/>
</dbReference>
<reference evidence="3" key="1">
    <citation type="submission" date="2021-06" db="EMBL/GenBank/DDBJ databases">
        <authorList>
            <person name="Huq M.A."/>
        </authorList>
    </citation>
    <scope>NUCLEOTIDE SEQUENCE</scope>
    <source>
        <strain evidence="3">MAH-26</strain>
    </source>
</reference>
<proteinExistence type="predicted"/>
<dbReference type="EMBL" id="JAHSPG010000008">
    <property type="protein sequence ID" value="MBV4357837.1"/>
    <property type="molecule type" value="Genomic_DNA"/>
</dbReference>
<gene>
    <name evidence="3" type="ORF">KTO63_11805</name>
</gene>
<comment type="caution">
    <text evidence="3">The sequence shown here is derived from an EMBL/GenBank/DDBJ whole genome shotgun (WGS) entry which is preliminary data.</text>
</comment>
<dbReference type="GO" id="GO:0016020">
    <property type="term" value="C:membrane"/>
    <property type="evidence" value="ECO:0007669"/>
    <property type="project" value="TreeGrafter"/>
</dbReference>
<evidence type="ECO:0000259" key="2">
    <source>
        <dbReference type="Pfam" id="PF01757"/>
    </source>
</evidence>
<keyword evidence="3" id="KW-0012">Acyltransferase</keyword>